<accession>A0ABR8T4S3</accession>
<evidence type="ECO:0000256" key="2">
    <source>
        <dbReference type="SAM" id="Phobius"/>
    </source>
</evidence>
<feature type="signal peptide" evidence="3">
    <location>
        <begin position="1"/>
        <end position="26"/>
    </location>
</feature>
<evidence type="ECO:0000256" key="1">
    <source>
        <dbReference type="SAM" id="MobiDB-lite"/>
    </source>
</evidence>
<evidence type="ECO:0000313" key="5">
    <source>
        <dbReference type="Proteomes" id="UP000608071"/>
    </source>
</evidence>
<keyword evidence="2" id="KW-0812">Transmembrane</keyword>
<feature type="region of interest" description="Disordered" evidence="1">
    <location>
        <begin position="78"/>
        <end position="98"/>
    </location>
</feature>
<dbReference type="RefSeq" id="WP_191804186.1">
    <property type="nucleotide sequence ID" value="NZ_JACSQL010000015.1"/>
</dbReference>
<gene>
    <name evidence="4" type="ORF">H9647_22185</name>
</gene>
<keyword evidence="5" id="KW-1185">Reference proteome</keyword>
<feature type="compositionally biased region" description="Polar residues" evidence="1">
    <location>
        <begin position="78"/>
        <end position="88"/>
    </location>
</feature>
<feature type="compositionally biased region" description="Basic and acidic residues" evidence="1">
    <location>
        <begin position="89"/>
        <end position="98"/>
    </location>
</feature>
<reference evidence="4 5" key="1">
    <citation type="submission" date="2020-08" db="EMBL/GenBank/DDBJ databases">
        <title>A Genomic Blueprint of the Chicken Gut Microbiome.</title>
        <authorList>
            <person name="Gilroy R."/>
            <person name="Ravi A."/>
            <person name="Getino M."/>
            <person name="Pursley I."/>
            <person name="Horton D.L."/>
            <person name="Alikhan N.-F."/>
            <person name="Baker D."/>
            <person name="Gharbi K."/>
            <person name="Hall N."/>
            <person name="Watson M."/>
            <person name="Adriaenssens E.M."/>
            <person name="Foster-Nyarko E."/>
            <person name="Jarju S."/>
            <person name="Secka A."/>
            <person name="Antonio M."/>
            <person name="Oren A."/>
            <person name="Chaudhuri R."/>
            <person name="La Ragione R.M."/>
            <person name="Hildebrand F."/>
            <person name="Pallen M.J."/>
        </authorList>
    </citation>
    <scope>NUCLEOTIDE SEQUENCE [LARGE SCALE GENOMIC DNA]</scope>
    <source>
        <strain evidence="4 5">Sa2BVA9</strain>
    </source>
</reference>
<keyword evidence="2" id="KW-1133">Transmembrane helix</keyword>
<comment type="caution">
    <text evidence="4">The sequence shown here is derived from an EMBL/GenBank/DDBJ whole genome shotgun (WGS) entry which is preliminary data.</text>
</comment>
<proteinExistence type="predicted"/>
<evidence type="ECO:0000313" key="4">
    <source>
        <dbReference type="EMBL" id="MBD7970779.1"/>
    </source>
</evidence>
<organism evidence="4 5">
    <name type="scientific">Paenibacillus gallinarum</name>
    <dbReference type="NCBI Taxonomy" id="2762232"/>
    <lineage>
        <taxon>Bacteria</taxon>
        <taxon>Bacillati</taxon>
        <taxon>Bacillota</taxon>
        <taxon>Bacilli</taxon>
        <taxon>Bacillales</taxon>
        <taxon>Paenibacillaceae</taxon>
        <taxon>Paenibacillus</taxon>
    </lineage>
</organism>
<feature type="transmembrane region" description="Helical" evidence="2">
    <location>
        <begin position="210"/>
        <end position="229"/>
    </location>
</feature>
<feature type="chain" id="PRO_5045441024" evidence="3">
    <location>
        <begin position="27"/>
        <end position="236"/>
    </location>
</feature>
<keyword evidence="3" id="KW-0732">Signal</keyword>
<dbReference type="PROSITE" id="PS51257">
    <property type="entry name" value="PROKAR_LIPOPROTEIN"/>
    <property type="match status" value="1"/>
</dbReference>
<name>A0ABR8T4S3_9BACL</name>
<sequence length="236" mass="26221">MKNKKNKCLLTLAMSMLLLLLLSACAKGEAHVTVHTDGTADVNFNLQVQNRNVKFIGQKELVQTIENAFEDNGFVTENQQSEGTSEISASKEVKISGEDSKQELPENISYSTVTEEGFFFSKHKITVDADLMSAIPDNTWSEHVQAIPNFVRNLLLKDVELDFKLTLPIKPESSNADTVTADGKTMTWHVELLSANHLELSVNTPNIQNIIITAIASLLLLGVILFVVIRKVRRNK</sequence>
<evidence type="ECO:0000256" key="3">
    <source>
        <dbReference type="SAM" id="SignalP"/>
    </source>
</evidence>
<protein>
    <submittedName>
        <fullName evidence="4">DUF3153 domain-containing protein</fullName>
    </submittedName>
</protein>
<dbReference type="EMBL" id="JACSQL010000015">
    <property type="protein sequence ID" value="MBD7970779.1"/>
    <property type="molecule type" value="Genomic_DNA"/>
</dbReference>
<keyword evidence="2" id="KW-0472">Membrane</keyword>
<dbReference type="Proteomes" id="UP000608071">
    <property type="component" value="Unassembled WGS sequence"/>
</dbReference>